<feature type="transmembrane region" description="Helical" evidence="6">
    <location>
        <begin position="362"/>
        <end position="382"/>
    </location>
</feature>
<keyword evidence="6" id="KW-0472">Membrane</keyword>
<evidence type="ECO:0000256" key="6">
    <source>
        <dbReference type="SAM" id="Phobius"/>
    </source>
</evidence>
<gene>
    <name evidence="8" type="ORF">EV186_104701</name>
</gene>
<evidence type="ECO:0000256" key="1">
    <source>
        <dbReference type="ARBA" id="ARBA00022679"/>
    </source>
</evidence>
<sequence length="426" mass="44571">MEPLRERDPRQVGTYRLEGRLGGGGMGTVFHGRSRSGRPVAVKLLHAELADDPGFRRRFATEVEAARRVGGFYTAQVVDADPAADPPWLVTAFVPGPSLQLAVEARGPLPPESIAGFGAGLAEGLAAIHASGLVHRDLKPSNVILADDGPRVIDFGIARALDATSQTLSQVVIGTPSYMSPEQARGDDIGPASDVFSLGLLLVFAATGRNPFGRGVGHAMVYRIVHDEPDLTGVPAHLMDLVKRCLAKDPAQRPTVADLLDELTSARPVIPSPPVKTTVDDPVTRPLQAPPPHGTAIAAIAFALLCVPGLVALVVQASGVVHERGAPTAVLWTNVLLAVVEAVLLAIGAVLLFQRKKAGRRLIVGTAIVVGLQCLSVSLQAALTGAHITTASPFWAFVYVFAPLTAAAAGMAVILALHPATNRLVR</sequence>
<feature type="transmembrane region" description="Helical" evidence="6">
    <location>
        <begin position="329"/>
        <end position="353"/>
    </location>
</feature>
<evidence type="ECO:0000256" key="4">
    <source>
        <dbReference type="ARBA" id="ARBA00022840"/>
    </source>
</evidence>
<keyword evidence="3 8" id="KW-0418">Kinase</keyword>
<dbReference type="EMBL" id="SNXZ01000004">
    <property type="protein sequence ID" value="TDP96713.1"/>
    <property type="molecule type" value="Genomic_DNA"/>
</dbReference>
<keyword evidence="9" id="KW-1185">Reference proteome</keyword>
<feature type="transmembrane region" description="Helical" evidence="6">
    <location>
        <begin position="394"/>
        <end position="417"/>
    </location>
</feature>
<dbReference type="CDD" id="cd14014">
    <property type="entry name" value="STKc_PknB_like"/>
    <property type="match status" value="1"/>
</dbReference>
<keyword evidence="1" id="KW-0808">Transferase</keyword>
<comment type="caution">
    <text evidence="8">The sequence shown here is derived from an EMBL/GenBank/DDBJ whole genome shotgun (WGS) entry which is preliminary data.</text>
</comment>
<dbReference type="Proteomes" id="UP000295444">
    <property type="component" value="Unassembled WGS sequence"/>
</dbReference>
<name>A0A4R6SB02_LABRH</name>
<protein>
    <submittedName>
        <fullName evidence="8">Serine/threonine protein kinase</fullName>
    </submittedName>
</protein>
<dbReference type="GO" id="GO:0004674">
    <property type="term" value="F:protein serine/threonine kinase activity"/>
    <property type="evidence" value="ECO:0007669"/>
    <property type="project" value="UniProtKB-KW"/>
</dbReference>
<organism evidence="8 9">
    <name type="scientific">Labedaea rhizosphaerae</name>
    <dbReference type="NCBI Taxonomy" id="598644"/>
    <lineage>
        <taxon>Bacteria</taxon>
        <taxon>Bacillati</taxon>
        <taxon>Actinomycetota</taxon>
        <taxon>Actinomycetes</taxon>
        <taxon>Pseudonocardiales</taxon>
        <taxon>Pseudonocardiaceae</taxon>
        <taxon>Labedaea</taxon>
    </lineage>
</organism>
<dbReference type="InterPro" id="IPR008271">
    <property type="entry name" value="Ser/Thr_kinase_AS"/>
</dbReference>
<proteinExistence type="predicted"/>
<evidence type="ECO:0000313" key="8">
    <source>
        <dbReference type="EMBL" id="TDP96713.1"/>
    </source>
</evidence>
<dbReference type="OrthoDB" id="9762169at2"/>
<accession>A0A4R6SB02</accession>
<dbReference type="InterPro" id="IPR000719">
    <property type="entry name" value="Prot_kinase_dom"/>
</dbReference>
<dbReference type="SMART" id="SM00220">
    <property type="entry name" value="S_TKc"/>
    <property type="match status" value="1"/>
</dbReference>
<evidence type="ECO:0000256" key="3">
    <source>
        <dbReference type="ARBA" id="ARBA00022777"/>
    </source>
</evidence>
<feature type="binding site" evidence="5">
    <location>
        <position position="43"/>
    </location>
    <ligand>
        <name>ATP</name>
        <dbReference type="ChEBI" id="CHEBI:30616"/>
    </ligand>
</feature>
<dbReference type="PROSITE" id="PS50011">
    <property type="entry name" value="PROTEIN_KINASE_DOM"/>
    <property type="match status" value="1"/>
</dbReference>
<dbReference type="SUPFAM" id="SSF56112">
    <property type="entry name" value="Protein kinase-like (PK-like)"/>
    <property type="match status" value="1"/>
</dbReference>
<dbReference type="PANTHER" id="PTHR43289">
    <property type="entry name" value="MITOGEN-ACTIVATED PROTEIN KINASE KINASE KINASE 20-RELATED"/>
    <property type="match status" value="1"/>
</dbReference>
<evidence type="ECO:0000256" key="5">
    <source>
        <dbReference type="PROSITE-ProRule" id="PRU10141"/>
    </source>
</evidence>
<dbReference type="Pfam" id="PF00069">
    <property type="entry name" value="Pkinase"/>
    <property type="match status" value="1"/>
</dbReference>
<dbReference type="InterPro" id="IPR017441">
    <property type="entry name" value="Protein_kinase_ATP_BS"/>
</dbReference>
<keyword evidence="2 5" id="KW-0547">Nucleotide-binding</keyword>
<dbReference type="PANTHER" id="PTHR43289:SF34">
    <property type="entry name" value="SERINE_THREONINE-PROTEIN KINASE YBDM-RELATED"/>
    <property type="match status" value="1"/>
</dbReference>
<dbReference type="Gene3D" id="3.30.200.20">
    <property type="entry name" value="Phosphorylase Kinase, domain 1"/>
    <property type="match status" value="1"/>
</dbReference>
<reference evidence="8 9" key="1">
    <citation type="submission" date="2019-03" db="EMBL/GenBank/DDBJ databases">
        <title>Genomic Encyclopedia of Type Strains, Phase IV (KMG-IV): sequencing the most valuable type-strain genomes for metagenomic binning, comparative biology and taxonomic classification.</title>
        <authorList>
            <person name="Goeker M."/>
        </authorList>
    </citation>
    <scope>NUCLEOTIDE SEQUENCE [LARGE SCALE GENOMIC DNA]</scope>
    <source>
        <strain evidence="8 9">DSM 45361</strain>
    </source>
</reference>
<evidence type="ECO:0000256" key="2">
    <source>
        <dbReference type="ARBA" id="ARBA00022741"/>
    </source>
</evidence>
<keyword evidence="8" id="KW-0723">Serine/threonine-protein kinase</keyword>
<evidence type="ECO:0000259" key="7">
    <source>
        <dbReference type="PROSITE" id="PS50011"/>
    </source>
</evidence>
<keyword evidence="4 5" id="KW-0067">ATP-binding</keyword>
<feature type="domain" description="Protein kinase" evidence="7">
    <location>
        <begin position="15"/>
        <end position="270"/>
    </location>
</feature>
<dbReference type="RefSeq" id="WP_133852032.1">
    <property type="nucleotide sequence ID" value="NZ_SNXZ01000004.1"/>
</dbReference>
<dbReference type="PROSITE" id="PS00108">
    <property type="entry name" value="PROTEIN_KINASE_ST"/>
    <property type="match status" value="1"/>
</dbReference>
<keyword evidence="6" id="KW-0812">Transmembrane</keyword>
<feature type="transmembrane region" description="Helical" evidence="6">
    <location>
        <begin position="295"/>
        <end position="317"/>
    </location>
</feature>
<dbReference type="GO" id="GO:0005524">
    <property type="term" value="F:ATP binding"/>
    <property type="evidence" value="ECO:0007669"/>
    <property type="project" value="UniProtKB-UniRule"/>
</dbReference>
<evidence type="ECO:0000313" key="9">
    <source>
        <dbReference type="Proteomes" id="UP000295444"/>
    </source>
</evidence>
<dbReference type="PROSITE" id="PS00107">
    <property type="entry name" value="PROTEIN_KINASE_ATP"/>
    <property type="match status" value="1"/>
</dbReference>
<dbReference type="AlphaFoldDB" id="A0A4R6SB02"/>
<dbReference type="InterPro" id="IPR011009">
    <property type="entry name" value="Kinase-like_dom_sf"/>
</dbReference>
<dbReference type="Gene3D" id="1.10.510.10">
    <property type="entry name" value="Transferase(Phosphotransferase) domain 1"/>
    <property type="match status" value="1"/>
</dbReference>
<keyword evidence="6" id="KW-1133">Transmembrane helix</keyword>